<feature type="compositionally biased region" description="Low complexity" evidence="1">
    <location>
        <begin position="336"/>
        <end position="361"/>
    </location>
</feature>
<evidence type="ECO:0000313" key="4">
    <source>
        <dbReference type="Proteomes" id="UP000054558"/>
    </source>
</evidence>
<feature type="compositionally biased region" description="Low complexity" evidence="1">
    <location>
        <begin position="439"/>
        <end position="463"/>
    </location>
</feature>
<feature type="region of interest" description="Disordered" evidence="1">
    <location>
        <begin position="489"/>
        <end position="558"/>
    </location>
</feature>
<name>A0A1Y1IRY3_KLENI</name>
<feature type="compositionally biased region" description="Pro residues" evidence="1">
    <location>
        <begin position="305"/>
        <end position="320"/>
    </location>
</feature>
<dbReference type="EMBL" id="DF237746">
    <property type="protein sequence ID" value="GAQ91506.1"/>
    <property type="molecule type" value="Genomic_DNA"/>
</dbReference>
<evidence type="ECO:0000313" key="3">
    <source>
        <dbReference type="EMBL" id="GAQ91506.1"/>
    </source>
</evidence>
<dbReference type="OMA" id="QYTSFTS"/>
<evidence type="ECO:0000256" key="1">
    <source>
        <dbReference type="SAM" id="MobiDB-lite"/>
    </source>
</evidence>
<feature type="region of interest" description="Disordered" evidence="1">
    <location>
        <begin position="261"/>
        <end position="470"/>
    </location>
</feature>
<feature type="chain" id="PRO_5012327243" evidence="2">
    <location>
        <begin position="29"/>
        <end position="720"/>
    </location>
</feature>
<protein>
    <submittedName>
        <fullName evidence="3">Protein kinase superfamily protein</fullName>
    </submittedName>
</protein>
<keyword evidence="2" id="KW-0732">Signal</keyword>
<feature type="region of interest" description="Disordered" evidence="1">
    <location>
        <begin position="570"/>
        <end position="617"/>
    </location>
</feature>
<feature type="compositionally biased region" description="Polar residues" evidence="1">
    <location>
        <begin position="603"/>
        <end position="616"/>
    </location>
</feature>
<proteinExistence type="predicted"/>
<feature type="signal peptide" evidence="2">
    <location>
        <begin position="1"/>
        <end position="28"/>
    </location>
</feature>
<dbReference type="PRINTS" id="PR01217">
    <property type="entry name" value="PRICHEXTENSN"/>
</dbReference>
<feature type="compositionally biased region" description="Low complexity" evidence="1">
    <location>
        <begin position="489"/>
        <end position="536"/>
    </location>
</feature>
<dbReference type="Proteomes" id="UP000054558">
    <property type="component" value="Unassembled WGS sequence"/>
</dbReference>
<feature type="compositionally biased region" description="Pro residues" evidence="1">
    <location>
        <begin position="422"/>
        <end position="438"/>
    </location>
</feature>
<accession>A0A1Y1IRY3</accession>
<dbReference type="STRING" id="105231.A0A1Y1IRY3"/>
<feature type="compositionally biased region" description="Pro residues" evidence="1">
    <location>
        <begin position="378"/>
        <end position="412"/>
    </location>
</feature>
<sequence length="720" mass="73399">MAGSGGLCQRWHALVVVLQLFLLGLTVGSKGEDLQWCVYSEPGQQQCELLATAAGTWGAGSGLQCRHMLDFAACLASTSGGSVDLMLAPPGPLPELPRGLALVDMRHGEPHSSGVVRFGPKYALVGNKDMCQQKLAPGSKGEDRFKLCQTTMDCLQGSAGEAAFVNLSMLEGLDSDLERELRLVCPDLSCQPVQGKPCWHWQAPPRTALVQSGSTKALLLGTLAHELDRLEAASAFKRASAGESGGKSTRWRPIQEILNVDFPGKESSRRGQAASRRLLQSPDPSPTSDPATPGPTAVPTTAAPDPTPAPPPPTPAPTTPVPATTAPSTPTPVTPAPFTFTPAPSTTTSAPTPAPVVSTLPPATPTPTTPAPTQAPATPAPTNPAPATPQPTPAPTNPPPTQPPPTQPPPTAAPTVAATPAPTLPPPTAAPSTSPPTSAPTQAPTTLAPTPVPTPAATTGTPQTLPPTVAPTLAPTVAATVAPTVAPPTAAATPLPTPAGTLAPLTTPSPSLTPASTTPVVTEAPTPAPTLATVPPGTSQPPTVTPAPSLPSSAPVTLAPVATPPATLAPPIATGTLPPATLTPSSTPTLILTSSTPIPTIPQASQAPPTGTSATSAPLDPTSFPTLPSPTPLATVPVSTPLPTALGPPIATGATGFPHRYVRHIRSAESHYFFYFAEYCTSCYQSCSNPARHTAWATHRNRYVADRHCHPVCYFSRCFA</sequence>
<keyword evidence="3" id="KW-0808">Transferase</keyword>
<evidence type="ECO:0000256" key="2">
    <source>
        <dbReference type="SAM" id="SignalP"/>
    </source>
</evidence>
<keyword evidence="4" id="KW-1185">Reference proteome</keyword>
<organism evidence="3 4">
    <name type="scientific">Klebsormidium nitens</name>
    <name type="common">Green alga</name>
    <name type="synonym">Ulothrix nitens</name>
    <dbReference type="NCBI Taxonomy" id="105231"/>
    <lineage>
        <taxon>Eukaryota</taxon>
        <taxon>Viridiplantae</taxon>
        <taxon>Streptophyta</taxon>
        <taxon>Klebsormidiophyceae</taxon>
        <taxon>Klebsormidiales</taxon>
        <taxon>Klebsormidiaceae</taxon>
        <taxon>Klebsormidium</taxon>
    </lineage>
</organism>
<feature type="compositionally biased region" description="Low complexity" evidence="1">
    <location>
        <begin position="570"/>
        <end position="602"/>
    </location>
</feature>
<keyword evidence="3" id="KW-0418">Kinase</keyword>
<reference evidence="3 4" key="1">
    <citation type="journal article" date="2014" name="Nat. Commun.">
        <title>Klebsormidium flaccidum genome reveals primary factors for plant terrestrial adaptation.</title>
        <authorList>
            <person name="Hori K."/>
            <person name="Maruyama F."/>
            <person name="Fujisawa T."/>
            <person name="Togashi T."/>
            <person name="Yamamoto N."/>
            <person name="Seo M."/>
            <person name="Sato S."/>
            <person name="Yamada T."/>
            <person name="Mori H."/>
            <person name="Tajima N."/>
            <person name="Moriyama T."/>
            <person name="Ikeuchi M."/>
            <person name="Watanabe M."/>
            <person name="Wada H."/>
            <person name="Kobayashi K."/>
            <person name="Saito M."/>
            <person name="Masuda T."/>
            <person name="Sasaki-Sekimoto Y."/>
            <person name="Mashiguchi K."/>
            <person name="Awai K."/>
            <person name="Shimojima M."/>
            <person name="Masuda S."/>
            <person name="Iwai M."/>
            <person name="Nobusawa T."/>
            <person name="Narise T."/>
            <person name="Kondo S."/>
            <person name="Saito H."/>
            <person name="Sato R."/>
            <person name="Murakawa M."/>
            <person name="Ihara Y."/>
            <person name="Oshima-Yamada Y."/>
            <person name="Ohtaka K."/>
            <person name="Satoh M."/>
            <person name="Sonobe K."/>
            <person name="Ishii M."/>
            <person name="Ohtani R."/>
            <person name="Kanamori-Sato M."/>
            <person name="Honoki R."/>
            <person name="Miyazaki D."/>
            <person name="Mochizuki H."/>
            <person name="Umetsu J."/>
            <person name="Higashi K."/>
            <person name="Shibata D."/>
            <person name="Kamiya Y."/>
            <person name="Sato N."/>
            <person name="Nakamura Y."/>
            <person name="Tabata S."/>
            <person name="Ida S."/>
            <person name="Kurokawa K."/>
            <person name="Ohta H."/>
        </authorList>
    </citation>
    <scope>NUCLEOTIDE SEQUENCE [LARGE SCALE GENOMIC DNA]</scope>
    <source>
        <strain evidence="3 4">NIES-2285</strain>
    </source>
</reference>
<dbReference type="AlphaFoldDB" id="A0A1Y1IRY3"/>
<dbReference type="GO" id="GO:0016301">
    <property type="term" value="F:kinase activity"/>
    <property type="evidence" value="ECO:0007669"/>
    <property type="project" value="UniProtKB-KW"/>
</dbReference>
<dbReference type="SUPFAM" id="SSF53850">
    <property type="entry name" value="Periplasmic binding protein-like II"/>
    <property type="match status" value="1"/>
</dbReference>
<gene>
    <name evidence="3" type="ORF">KFL_007970020</name>
</gene>
<feature type="compositionally biased region" description="Low complexity" evidence="1">
    <location>
        <begin position="286"/>
        <end position="304"/>
    </location>
</feature>